<dbReference type="PROSITE" id="PS50011">
    <property type="entry name" value="PROTEIN_KINASE_DOM"/>
    <property type="match status" value="1"/>
</dbReference>
<evidence type="ECO:0000256" key="18">
    <source>
        <dbReference type="SAM" id="Phobius"/>
    </source>
</evidence>
<evidence type="ECO:0000256" key="6">
    <source>
        <dbReference type="ARBA" id="ARBA00022729"/>
    </source>
</evidence>
<dbReference type="Gramene" id="XM_028363493.1">
    <property type="protein sequence ID" value="XP_028219294.1"/>
    <property type="gene ID" value="LOC114400847"/>
</dbReference>
<feature type="binding site" evidence="16">
    <location>
        <position position="318"/>
    </location>
    <ligand>
        <name>ATP</name>
        <dbReference type="ChEBI" id="CHEBI:30616"/>
    </ligand>
</feature>
<evidence type="ECO:0000313" key="21">
    <source>
        <dbReference type="EMBL" id="RZB48066.1"/>
    </source>
</evidence>
<evidence type="ECO:0000256" key="1">
    <source>
        <dbReference type="ARBA" id="ARBA00004479"/>
    </source>
</evidence>
<sequence>MSFPFYFYIFSVLFLTLDLPPPSLAANHTVPCPLHVDVLREVGGGRRPKFDSGTQCHYILQALHLLQADYLRRSSLFVPPLNSSESCWKTFQSFINEFDPSITDIRASCGFRTEWISQGCMNFTTKQEFEEIVPPNAIQPVVADCNQPLDNNAPCALCITKLSSMLSYLTGTTVGNVTDCRAYTQIYAASLSDQYGASDPGTAKCLFGLDFSSSGSGGKRRKILIAVVSVFCVLALAVFAGLWAYLRFKKRKEVAGTTELGLGSGLDSMNQSTTLIRFTFDDIKKATRNFSRDNIIGSGGYGNVYKGMLLDGSQVAFKRFKNCSVAGDASFTHEVEVIASVRHVNLVTLRGYCTATTNLEGHQRIIVTDLMENGSLYDHLFGSAKKNLSWPIRQKIALGTARGLAYLHYGAQPSIIHRDIKASNILLDHHFEAKVADFGLAKFNPEGMTHMSTRVAGTMGYVAPEYALYGQLTDRSDVFSFGVVLLELLSGRKALQTDNDGQPAALTDFAWSLVRNGSALDVVEDGVPEPGPPEVLEKYVLVAVLCSHPQLYARPTMDQVVKMLETDESVPSLMERPIPFIAGRLDIQKSALSNSGHLCSPTGYQAYTLQARRKSNSKEEEEEEEEGSSVAETVTTD</sequence>
<dbReference type="GO" id="GO:0004674">
    <property type="term" value="F:protein serine/threonine kinase activity"/>
    <property type="evidence" value="ECO:0007669"/>
    <property type="project" value="UniProtKB-KW"/>
</dbReference>
<keyword evidence="8 21" id="KW-0418">Kinase</keyword>
<keyword evidence="10 18" id="KW-1133">Transmembrane helix</keyword>
<keyword evidence="5 18" id="KW-0812">Transmembrane</keyword>
<evidence type="ECO:0000256" key="5">
    <source>
        <dbReference type="ARBA" id="ARBA00022692"/>
    </source>
</evidence>
<evidence type="ECO:0000256" key="16">
    <source>
        <dbReference type="PROSITE-ProRule" id="PRU10141"/>
    </source>
</evidence>
<evidence type="ECO:0000259" key="20">
    <source>
        <dbReference type="PROSITE" id="PS50011"/>
    </source>
</evidence>
<evidence type="ECO:0000256" key="14">
    <source>
        <dbReference type="ARBA" id="ARBA00047899"/>
    </source>
</evidence>
<keyword evidence="22" id="KW-1185">Reference proteome</keyword>
<dbReference type="EMBL" id="QZWG01000019">
    <property type="protein sequence ID" value="RZB48066.1"/>
    <property type="molecule type" value="Genomic_DNA"/>
</dbReference>
<evidence type="ECO:0000313" key="22">
    <source>
        <dbReference type="Proteomes" id="UP000289340"/>
    </source>
</evidence>
<feature type="transmembrane region" description="Helical" evidence="18">
    <location>
        <begin position="223"/>
        <end position="246"/>
    </location>
</feature>
<dbReference type="FunFam" id="1.10.510.10:FF:000287">
    <property type="entry name" value="probable LRR receptor-like serine/threonine-protein kinase RKF3"/>
    <property type="match status" value="1"/>
</dbReference>
<dbReference type="Gene3D" id="1.10.510.10">
    <property type="entry name" value="Transferase(Phosphotransferase) domain 1"/>
    <property type="match status" value="1"/>
</dbReference>
<dbReference type="SUPFAM" id="SSF56112">
    <property type="entry name" value="Protein kinase-like (PK-like)"/>
    <property type="match status" value="1"/>
</dbReference>
<name>A0A445FGS3_GLYSO</name>
<organism evidence="21 22">
    <name type="scientific">Glycine soja</name>
    <name type="common">Wild soybean</name>
    <dbReference type="NCBI Taxonomy" id="3848"/>
    <lineage>
        <taxon>Eukaryota</taxon>
        <taxon>Viridiplantae</taxon>
        <taxon>Streptophyta</taxon>
        <taxon>Embryophyta</taxon>
        <taxon>Tracheophyta</taxon>
        <taxon>Spermatophyta</taxon>
        <taxon>Magnoliopsida</taxon>
        <taxon>eudicotyledons</taxon>
        <taxon>Gunneridae</taxon>
        <taxon>Pentapetalae</taxon>
        <taxon>rosids</taxon>
        <taxon>fabids</taxon>
        <taxon>Fabales</taxon>
        <taxon>Fabaceae</taxon>
        <taxon>Papilionoideae</taxon>
        <taxon>50 kb inversion clade</taxon>
        <taxon>NPAAA clade</taxon>
        <taxon>indigoferoid/millettioid clade</taxon>
        <taxon>Phaseoleae</taxon>
        <taxon>Glycine</taxon>
        <taxon>Glycine subgen. Soja</taxon>
    </lineage>
</organism>
<dbReference type="SMART" id="SM00220">
    <property type="entry name" value="S_TKc"/>
    <property type="match status" value="1"/>
</dbReference>
<evidence type="ECO:0000256" key="10">
    <source>
        <dbReference type="ARBA" id="ARBA00022989"/>
    </source>
</evidence>
<evidence type="ECO:0000256" key="7">
    <source>
        <dbReference type="ARBA" id="ARBA00022741"/>
    </source>
</evidence>
<dbReference type="InterPro" id="IPR000719">
    <property type="entry name" value="Prot_kinase_dom"/>
</dbReference>
<dbReference type="InterPro" id="IPR001245">
    <property type="entry name" value="Ser-Thr/Tyr_kinase_cat_dom"/>
</dbReference>
<feature type="region of interest" description="Disordered" evidence="17">
    <location>
        <begin position="610"/>
        <end position="637"/>
    </location>
</feature>
<feature type="signal peptide" evidence="19">
    <location>
        <begin position="1"/>
        <end position="25"/>
    </location>
</feature>
<dbReference type="Pfam" id="PF19160">
    <property type="entry name" value="SPARK"/>
    <property type="match status" value="1"/>
</dbReference>
<protein>
    <recommendedName>
        <fullName evidence="2">non-specific serine/threonine protein kinase</fullName>
        <ecNumber evidence="2">2.7.11.1</ecNumber>
    </recommendedName>
</protein>
<keyword evidence="4" id="KW-0808">Transferase</keyword>
<keyword evidence="6 19" id="KW-0732">Signal</keyword>
<evidence type="ECO:0000256" key="3">
    <source>
        <dbReference type="ARBA" id="ARBA00022527"/>
    </source>
</evidence>
<gene>
    <name evidence="21" type="ORF">D0Y65_051555</name>
</gene>
<keyword evidence="11 18" id="KW-0472">Membrane</keyword>
<keyword evidence="12 21" id="KW-0675">Receptor</keyword>
<keyword evidence="13" id="KW-0325">Glycoprotein</keyword>
<comment type="catalytic activity">
    <reaction evidence="15">
        <text>L-seryl-[protein] + ATP = O-phospho-L-seryl-[protein] + ADP + H(+)</text>
        <dbReference type="Rhea" id="RHEA:17989"/>
        <dbReference type="Rhea" id="RHEA-COMP:9863"/>
        <dbReference type="Rhea" id="RHEA-COMP:11604"/>
        <dbReference type="ChEBI" id="CHEBI:15378"/>
        <dbReference type="ChEBI" id="CHEBI:29999"/>
        <dbReference type="ChEBI" id="CHEBI:30616"/>
        <dbReference type="ChEBI" id="CHEBI:83421"/>
        <dbReference type="ChEBI" id="CHEBI:456216"/>
        <dbReference type="EC" id="2.7.11.1"/>
    </reaction>
</comment>
<dbReference type="Pfam" id="PF07714">
    <property type="entry name" value="PK_Tyr_Ser-Thr"/>
    <property type="match status" value="1"/>
</dbReference>
<dbReference type="Proteomes" id="UP000289340">
    <property type="component" value="Chromosome 19"/>
</dbReference>
<dbReference type="EC" id="2.7.11.1" evidence="2"/>
<dbReference type="Gene3D" id="3.30.200.20">
    <property type="entry name" value="Phosphorylase Kinase, domain 1"/>
    <property type="match status" value="1"/>
</dbReference>
<dbReference type="AlphaFoldDB" id="A0A445FGS3"/>
<evidence type="ECO:0000256" key="17">
    <source>
        <dbReference type="SAM" id="MobiDB-lite"/>
    </source>
</evidence>
<dbReference type="InterPro" id="IPR008271">
    <property type="entry name" value="Ser/Thr_kinase_AS"/>
</dbReference>
<dbReference type="InterPro" id="IPR043891">
    <property type="entry name" value="SPARK"/>
</dbReference>
<evidence type="ECO:0000256" key="9">
    <source>
        <dbReference type="ARBA" id="ARBA00022840"/>
    </source>
</evidence>
<evidence type="ECO:0000256" key="12">
    <source>
        <dbReference type="ARBA" id="ARBA00023170"/>
    </source>
</evidence>
<evidence type="ECO:0000256" key="8">
    <source>
        <dbReference type="ARBA" id="ARBA00022777"/>
    </source>
</evidence>
<comment type="caution">
    <text evidence="21">The sequence shown here is derived from an EMBL/GenBank/DDBJ whole genome shotgun (WGS) entry which is preliminary data.</text>
</comment>
<feature type="chain" id="PRO_5019298167" description="non-specific serine/threonine protein kinase" evidence="19">
    <location>
        <begin position="26"/>
        <end position="637"/>
    </location>
</feature>
<keyword evidence="9 16" id="KW-0067">ATP-binding</keyword>
<reference evidence="21 22" key="1">
    <citation type="submission" date="2018-09" db="EMBL/GenBank/DDBJ databases">
        <title>A high-quality reference genome of wild soybean provides a powerful tool to mine soybean genomes.</title>
        <authorList>
            <person name="Xie M."/>
            <person name="Chung C.Y.L."/>
            <person name="Li M.-W."/>
            <person name="Wong F.-L."/>
            <person name="Chan T.-F."/>
            <person name="Lam H.-M."/>
        </authorList>
    </citation>
    <scope>NUCLEOTIDE SEQUENCE [LARGE SCALE GENOMIC DNA]</scope>
    <source>
        <strain evidence="22">cv. W05</strain>
        <tissue evidence="21">Hypocotyl of etiolated seedlings</tissue>
    </source>
</reference>
<dbReference type="InterPro" id="IPR011009">
    <property type="entry name" value="Kinase-like_dom_sf"/>
</dbReference>
<dbReference type="GO" id="GO:0016020">
    <property type="term" value="C:membrane"/>
    <property type="evidence" value="ECO:0007669"/>
    <property type="project" value="UniProtKB-SubCell"/>
</dbReference>
<keyword evidence="7 16" id="KW-0547">Nucleotide-binding</keyword>
<dbReference type="InterPro" id="IPR017441">
    <property type="entry name" value="Protein_kinase_ATP_BS"/>
</dbReference>
<accession>A0A445FGS3</accession>
<evidence type="ECO:0000256" key="11">
    <source>
        <dbReference type="ARBA" id="ARBA00023136"/>
    </source>
</evidence>
<evidence type="ECO:0000256" key="2">
    <source>
        <dbReference type="ARBA" id="ARBA00012513"/>
    </source>
</evidence>
<evidence type="ECO:0000256" key="15">
    <source>
        <dbReference type="ARBA" id="ARBA00048679"/>
    </source>
</evidence>
<evidence type="ECO:0000256" key="19">
    <source>
        <dbReference type="SAM" id="SignalP"/>
    </source>
</evidence>
<dbReference type="CDD" id="cd14066">
    <property type="entry name" value="STKc_IRAK"/>
    <property type="match status" value="1"/>
</dbReference>
<evidence type="ECO:0000256" key="13">
    <source>
        <dbReference type="ARBA" id="ARBA00023180"/>
    </source>
</evidence>
<dbReference type="PROSITE" id="PS00108">
    <property type="entry name" value="PROTEIN_KINASE_ST"/>
    <property type="match status" value="1"/>
</dbReference>
<dbReference type="PANTHER" id="PTHR47989">
    <property type="entry name" value="OS01G0750732 PROTEIN"/>
    <property type="match status" value="1"/>
</dbReference>
<dbReference type="GO" id="GO:0005524">
    <property type="term" value="F:ATP binding"/>
    <property type="evidence" value="ECO:0007669"/>
    <property type="project" value="UniProtKB-UniRule"/>
</dbReference>
<comment type="subcellular location">
    <subcellularLocation>
        <location evidence="1">Membrane</location>
        <topology evidence="1">Single-pass type I membrane protein</topology>
    </subcellularLocation>
</comment>
<proteinExistence type="predicted"/>
<keyword evidence="3" id="KW-0723">Serine/threonine-protein kinase</keyword>
<feature type="domain" description="Protein kinase" evidence="20">
    <location>
        <begin position="290"/>
        <end position="581"/>
    </location>
</feature>
<dbReference type="PROSITE" id="PS00107">
    <property type="entry name" value="PROTEIN_KINASE_ATP"/>
    <property type="match status" value="1"/>
</dbReference>
<dbReference type="PANTHER" id="PTHR47989:SF62">
    <property type="entry name" value="OS05G0423500 PROTEIN"/>
    <property type="match status" value="1"/>
</dbReference>
<dbReference type="FunFam" id="3.30.200.20:FF:000390">
    <property type="entry name" value="probable LRR receptor-like serine/threonine-protein kinase RKF3"/>
    <property type="match status" value="1"/>
</dbReference>
<comment type="catalytic activity">
    <reaction evidence="14">
        <text>L-threonyl-[protein] + ATP = O-phospho-L-threonyl-[protein] + ADP + H(+)</text>
        <dbReference type="Rhea" id="RHEA:46608"/>
        <dbReference type="Rhea" id="RHEA-COMP:11060"/>
        <dbReference type="Rhea" id="RHEA-COMP:11605"/>
        <dbReference type="ChEBI" id="CHEBI:15378"/>
        <dbReference type="ChEBI" id="CHEBI:30013"/>
        <dbReference type="ChEBI" id="CHEBI:30616"/>
        <dbReference type="ChEBI" id="CHEBI:61977"/>
        <dbReference type="ChEBI" id="CHEBI:456216"/>
        <dbReference type="EC" id="2.7.11.1"/>
    </reaction>
</comment>
<evidence type="ECO:0000256" key="4">
    <source>
        <dbReference type="ARBA" id="ARBA00022679"/>
    </source>
</evidence>